<dbReference type="Proteomes" id="UP000700732">
    <property type="component" value="Unassembled WGS sequence"/>
</dbReference>
<keyword evidence="1" id="KW-0812">Transmembrane</keyword>
<protein>
    <recommendedName>
        <fullName evidence="2">DUF1206 domain-containing protein</fullName>
    </recommendedName>
</protein>
<feature type="transmembrane region" description="Helical" evidence="1">
    <location>
        <begin position="150"/>
        <end position="171"/>
    </location>
</feature>
<feature type="transmembrane region" description="Helical" evidence="1">
    <location>
        <begin position="241"/>
        <end position="262"/>
    </location>
</feature>
<feature type="transmembrane region" description="Helical" evidence="1">
    <location>
        <begin position="191"/>
        <end position="215"/>
    </location>
</feature>
<gene>
    <name evidence="3" type="ORF">FH603_3951</name>
</gene>
<feature type="transmembrane region" description="Helical" evidence="1">
    <location>
        <begin position="62"/>
        <end position="84"/>
    </location>
</feature>
<evidence type="ECO:0000256" key="1">
    <source>
        <dbReference type="SAM" id="Phobius"/>
    </source>
</evidence>
<organism evidence="3 4">
    <name type="scientific">Spirosoma utsteinense</name>
    <dbReference type="NCBI Taxonomy" id="2585773"/>
    <lineage>
        <taxon>Bacteria</taxon>
        <taxon>Pseudomonadati</taxon>
        <taxon>Bacteroidota</taxon>
        <taxon>Cytophagia</taxon>
        <taxon>Cytophagales</taxon>
        <taxon>Cytophagaceae</taxon>
        <taxon>Spirosoma</taxon>
    </lineage>
</organism>
<keyword evidence="1" id="KW-0472">Membrane</keyword>
<feature type="transmembrane region" description="Helical" evidence="1">
    <location>
        <begin position="104"/>
        <end position="125"/>
    </location>
</feature>
<dbReference type="RefSeq" id="WP_186739303.1">
    <property type="nucleotide sequence ID" value="NZ_VFIA01000026.1"/>
</dbReference>
<keyword evidence="4" id="KW-1185">Reference proteome</keyword>
<feature type="domain" description="DUF1206" evidence="2">
    <location>
        <begin position="198"/>
        <end position="266"/>
    </location>
</feature>
<feature type="domain" description="DUF1206" evidence="2">
    <location>
        <begin position="106"/>
        <end position="172"/>
    </location>
</feature>
<dbReference type="EMBL" id="VFIA01000026">
    <property type="protein sequence ID" value="MBC3793432.1"/>
    <property type="molecule type" value="Genomic_DNA"/>
</dbReference>
<feature type="transmembrane region" description="Helical" evidence="1">
    <location>
        <begin position="21"/>
        <end position="42"/>
    </location>
</feature>
<sequence length="273" mass="30035">MVVSETVKQKSLQSVEWLAKGSYIAKAIFYGTIAVFTVQFAFGAHDADPSRKEVLEQLTGNLLGKLLLALMVLALAGHTVWRLFETWNDPYKKGFGLMGWLYRLNYLLSAITYGSLGFSAAKLLAGQRTGPDNQKQIWVARLLQLDGGSWLIVLVGSLFLLWAGLQLYKGISGKVYKSLELEGVGPIAKGFLRICSFAGFLTVAGTLAGSGWYLIKGALSEDPDWVKNMDDLIKGLQQLPYGWWLQLGAGAGFMLMAVFMVAMSRYFPLKATE</sequence>
<keyword evidence="1" id="KW-1133">Transmembrane helix</keyword>
<name>A0ABR6WA47_9BACT</name>
<evidence type="ECO:0000313" key="3">
    <source>
        <dbReference type="EMBL" id="MBC3793432.1"/>
    </source>
</evidence>
<evidence type="ECO:0000313" key="4">
    <source>
        <dbReference type="Proteomes" id="UP000700732"/>
    </source>
</evidence>
<dbReference type="Pfam" id="PF06724">
    <property type="entry name" value="DUF1206"/>
    <property type="match status" value="3"/>
</dbReference>
<feature type="domain" description="DUF1206" evidence="2">
    <location>
        <begin position="23"/>
        <end position="87"/>
    </location>
</feature>
<evidence type="ECO:0000259" key="2">
    <source>
        <dbReference type="Pfam" id="PF06724"/>
    </source>
</evidence>
<dbReference type="InterPro" id="IPR009597">
    <property type="entry name" value="DUF1206"/>
</dbReference>
<accession>A0ABR6WA47</accession>
<proteinExistence type="predicted"/>
<reference evidence="3 4" key="1">
    <citation type="submission" date="2019-06" db="EMBL/GenBank/DDBJ databases">
        <title>Spirosoma utsteinense sp. nov. isolated from Antarctic ice-free soils.</title>
        <authorList>
            <person name="Tahon G."/>
        </authorList>
    </citation>
    <scope>NUCLEOTIDE SEQUENCE [LARGE SCALE GENOMIC DNA]</scope>
    <source>
        <strain evidence="3 4">LMG 31447</strain>
    </source>
</reference>
<comment type="caution">
    <text evidence="3">The sequence shown here is derived from an EMBL/GenBank/DDBJ whole genome shotgun (WGS) entry which is preliminary data.</text>
</comment>